<dbReference type="KEGG" id="pdg:BCM40_04755"/>
<proteinExistence type="inferred from homology"/>
<dbReference type="InterPro" id="IPR008681">
    <property type="entry name" value="Neg-reg_MecA"/>
</dbReference>
<evidence type="ECO:0000313" key="4">
    <source>
        <dbReference type="Proteomes" id="UP000092495"/>
    </source>
</evidence>
<dbReference type="OrthoDB" id="2360201at2"/>
<dbReference type="GO" id="GO:0030674">
    <property type="term" value="F:protein-macromolecule adaptor activity"/>
    <property type="evidence" value="ECO:0007669"/>
    <property type="project" value="UniProtKB-UniRule"/>
</dbReference>
<dbReference type="Proteomes" id="UP000092495">
    <property type="component" value="Chromosome"/>
</dbReference>
<comment type="subunit">
    <text evidence="2">Homodimer.</text>
</comment>
<gene>
    <name evidence="2" type="primary">mecA</name>
    <name evidence="3" type="ORF">BCM40_04755</name>
</gene>
<dbReference type="AlphaFoldDB" id="A0A1C7EH52"/>
<dbReference type="HAMAP" id="MF_01124">
    <property type="entry name" value="MecA"/>
    <property type="match status" value="1"/>
</dbReference>
<dbReference type="EMBL" id="CP016543">
    <property type="protein sequence ID" value="ANU22707.1"/>
    <property type="molecule type" value="Genomic_DNA"/>
</dbReference>
<sequence length="218" mass="25969">MEIERINDNTVKFYISYLDVEERGFSRDEIWFNRDKSEELFWEMMDEVNEEADFVMEGPLWIQVQAMEKGLEVTVTRAQLTKDGQKLDLPDDIEERRKMFASEDTETAEFDEFEPVFDEPEVKKLEYTFVFSEVEELLPIARRLIYVPIESSVYHFENKYYLHTSFDEVLHSEEDIKNNVSIISEYLRSSPVTIHRLEEYGNPVFKEDALANILHYFG</sequence>
<dbReference type="PIRSF" id="PIRSF029008">
    <property type="entry name" value="MecA"/>
    <property type="match status" value="1"/>
</dbReference>
<organism evidence="3 4">
    <name type="scientific">Planococcus donghaensis</name>
    <dbReference type="NCBI Taxonomy" id="414778"/>
    <lineage>
        <taxon>Bacteria</taxon>
        <taxon>Bacillati</taxon>
        <taxon>Bacillota</taxon>
        <taxon>Bacilli</taxon>
        <taxon>Bacillales</taxon>
        <taxon>Caryophanaceae</taxon>
        <taxon>Planococcus</taxon>
    </lineage>
</organism>
<comment type="domain">
    <text evidence="2">The N-terminal domain probably binds unfolded/aggregated proteins; the C-terminal domain interacts with ClpC.</text>
</comment>
<name>A0A1C7EH52_9BACL</name>
<keyword evidence="4" id="KW-1185">Reference proteome</keyword>
<dbReference type="NCBIfam" id="NF002644">
    <property type="entry name" value="PRK02315.1-5"/>
    <property type="match status" value="1"/>
</dbReference>
<dbReference type="STRING" id="414778.BCM40_04755"/>
<evidence type="ECO:0000313" key="3">
    <source>
        <dbReference type="EMBL" id="ANU22707.1"/>
    </source>
</evidence>
<dbReference type="Gene3D" id="3.30.70.1950">
    <property type="match status" value="1"/>
</dbReference>
<reference evidence="3" key="1">
    <citation type="submission" date="2016-10" db="EMBL/GenBank/DDBJ databases">
        <authorList>
            <person name="See-Too W.S."/>
        </authorList>
    </citation>
    <scope>NUCLEOTIDE SEQUENCE</scope>
    <source>
        <strain evidence="3">DSM 22276</strain>
    </source>
</reference>
<protein>
    <recommendedName>
        <fullName evidence="2">Adapter protein MecA</fullName>
    </recommendedName>
</protein>
<evidence type="ECO:0000256" key="1">
    <source>
        <dbReference type="ARBA" id="ARBA00005397"/>
    </source>
</evidence>
<evidence type="ECO:0000256" key="2">
    <source>
        <dbReference type="HAMAP-Rule" id="MF_01124"/>
    </source>
</evidence>
<comment type="similarity">
    <text evidence="1 2">Belongs to the MecA family.</text>
</comment>
<dbReference type="PANTHER" id="PTHR39161:SF1">
    <property type="entry name" value="ADAPTER PROTEIN MECA 1"/>
    <property type="match status" value="1"/>
</dbReference>
<dbReference type="InterPro" id="IPR038471">
    <property type="entry name" value="MecA_C_sf"/>
</dbReference>
<dbReference type="PANTHER" id="PTHR39161">
    <property type="entry name" value="ADAPTER PROTEIN MECA"/>
    <property type="match status" value="1"/>
</dbReference>
<dbReference type="RefSeq" id="WP_065525807.1">
    <property type="nucleotide sequence ID" value="NZ_CP016543.2"/>
</dbReference>
<accession>A0A1C7EH52</accession>
<comment type="function">
    <text evidence="2">Enables the recognition and targeting of unfolded and aggregated proteins to the ClpC protease or to other proteins involved in proteolysis.</text>
</comment>
<dbReference type="Pfam" id="PF05389">
    <property type="entry name" value="MecA"/>
    <property type="match status" value="1"/>
</dbReference>